<sequence>MKLNSPLFDRIRVKRTAEEPVVRARAAVCQWPGCQAAGTHRAPKGRGRDGEYLHFCLDHVREYNQSYNYFAGMSDDEVAAWQKAAVTGHRPTWKMGVNGVHASAHKAEAAFEAGEFAFGDPFRVFGARPAEAPQPKARGRTIRNGERKALAALDLDVDATREEIKARFKTLAKRHHPDVNGGDTSSEDRLRDIISAYNYLKGAGLC</sequence>
<reference evidence="2 3" key="1">
    <citation type="submission" date="2019-09" db="EMBL/GenBank/DDBJ databases">
        <title>Draft Whole-Genome sequence of Blastochloris sulfoviridis DSM 729.</title>
        <authorList>
            <person name="Meyer T.E."/>
            <person name="Kyndt J.A."/>
        </authorList>
    </citation>
    <scope>NUCLEOTIDE SEQUENCE [LARGE SCALE GENOMIC DNA]</scope>
    <source>
        <strain evidence="2 3">DSM 729</strain>
    </source>
</reference>
<gene>
    <name evidence="2" type="ORF">F1193_01060</name>
</gene>
<dbReference type="InterPro" id="IPR001623">
    <property type="entry name" value="DnaJ_domain"/>
</dbReference>
<evidence type="ECO:0000259" key="1">
    <source>
        <dbReference type="PROSITE" id="PS50076"/>
    </source>
</evidence>
<dbReference type="Gene3D" id="1.10.287.110">
    <property type="entry name" value="DnaJ domain"/>
    <property type="match status" value="1"/>
</dbReference>
<dbReference type="SUPFAM" id="SSF46565">
    <property type="entry name" value="Chaperone J-domain"/>
    <property type="match status" value="1"/>
</dbReference>
<dbReference type="AlphaFoldDB" id="A0A5M6I4W4"/>
<dbReference type="Proteomes" id="UP000323886">
    <property type="component" value="Unassembled WGS sequence"/>
</dbReference>
<dbReference type="EMBL" id="VWPL01000002">
    <property type="protein sequence ID" value="KAA5603276.1"/>
    <property type="molecule type" value="Genomic_DNA"/>
</dbReference>
<keyword evidence="3" id="KW-1185">Reference proteome</keyword>
<dbReference type="Pfam" id="PF00226">
    <property type="entry name" value="DnaJ"/>
    <property type="match status" value="1"/>
</dbReference>
<dbReference type="PROSITE" id="PS50076">
    <property type="entry name" value="DNAJ_2"/>
    <property type="match status" value="1"/>
</dbReference>
<feature type="domain" description="J" evidence="1">
    <location>
        <begin position="148"/>
        <end position="205"/>
    </location>
</feature>
<organism evidence="2 3">
    <name type="scientific">Blastochloris sulfoviridis</name>
    <dbReference type="NCBI Taxonomy" id="50712"/>
    <lineage>
        <taxon>Bacteria</taxon>
        <taxon>Pseudomonadati</taxon>
        <taxon>Pseudomonadota</taxon>
        <taxon>Alphaproteobacteria</taxon>
        <taxon>Hyphomicrobiales</taxon>
        <taxon>Blastochloridaceae</taxon>
        <taxon>Blastochloris</taxon>
    </lineage>
</organism>
<protein>
    <submittedName>
        <fullName evidence="2">J domain-containing protein</fullName>
    </submittedName>
</protein>
<evidence type="ECO:0000313" key="3">
    <source>
        <dbReference type="Proteomes" id="UP000323886"/>
    </source>
</evidence>
<dbReference type="RefSeq" id="WP_150095825.1">
    <property type="nucleotide sequence ID" value="NZ_VWPL01000002.1"/>
</dbReference>
<proteinExistence type="predicted"/>
<name>A0A5M6I4W4_9HYPH</name>
<dbReference type="PRINTS" id="PR00625">
    <property type="entry name" value="JDOMAIN"/>
</dbReference>
<dbReference type="CDD" id="cd06257">
    <property type="entry name" value="DnaJ"/>
    <property type="match status" value="1"/>
</dbReference>
<evidence type="ECO:0000313" key="2">
    <source>
        <dbReference type="EMBL" id="KAA5603276.1"/>
    </source>
</evidence>
<dbReference type="OrthoDB" id="9786294at2"/>
<accession>A0A5M6I4W4</accession>
<dbReference type="InterPro" id="IPR036869">
    <property type="entry name" value="J_dom_sf"/>
</dbReference>
<comment type="caution">
    <text evidence="2">The sequence shown here is derived from an EMBL/GenBank/DDBJ whole genome shotgun (WGS) entry which is preliminary data.</text>
</comment>
<dbReference type="SMART" id="SM00271">
    <property type="entry name" value="DnaJ"/>
    <property type="match status" value="1"/>
</dbReference>